<reference evidence="1 2" key="1">
    <citation type="submission" date="2023-03" db="EMBL/GenBank/DDBJ databases">
        <title>Genome sequence of Lichtheimia ornata CBS 291.66.</title>
        <authorList>
            <person name="Mohabir J.T."/>
            <person name="Shea T.P."/>
            <person name="Kurbessoian T."/>
            <person name="Berby B."/>
            <person name="Fontaine J."/>
            <person name="Livny J."/>
            <person name="Gnirke A."/>
            <person name="Stajich J.E."/>
            <person name="Cuomo C.A."/>
        </authorList>
    </citation>
    <scope>NUCLEOTIDE SEQUENCE [LARGE SCALE GENOMIC DNA]</scope>
    <source>
        <strain evidence="1">CBS 291.66</strain>
    </source>
</reference>
<dbReference type="AlphaFoldDB" id="A0AAD7V5L3"/>
<dbReference type="RefSeq" id="XP_058344706.1">
    <property type="nucleotide sequence ID" value="XM_058484445.1"/>
</dbReference>
<comment type="caution">
    <text evidence="1">The sequence shown here is derived from an EMBL/GenBank/DDBJ whole genome shotgun (WGS) entry which is preliminary data.</text>
</comment>
<sequence length="99" mass="11331">MSTKFEVRVFYKPLFDEDDIMQHIRDLEESIGATMKVAYLPSDGVADNDKGFSCEVNATQLESFFREYYQDLAKVTALGPVPEDAKELMEEIIPQYITP</sequence>
<evidence type="ECO:0000313" key="2">
    <source>
        <dbReference type="Proteomes" id="UP001234581"/>
    </source>
</evidence>
<dbReference type="GeneID" id="83211799"/>
<keyword evidence="2" id="KW-1185">Reference proteome</keyword>
<organism evidence="1 2">
    <name type="scientific">Lichtheimia ornata</name>
    <dbReference type="NCBI Taxonomy" id="688661"/>
    <lineage>
        <taxon>Eukaryota</taxon>
        <taxon>Fungi</taxon>
        <taxon>Fungi incertae sedis</taxon>
        <taxon>Mucoromycota</taxon>
        <taxon>Mucoromycotina</taxon>
        <taxon>Mucoromycetes</taxon>
        <taxon>Mucorales</taxon>
        <taxon>Lichtheimiaceae</taxon>
        <taxon>Lichtheimia</taxon>
    </lineage>
</organism>
<proteinExistence type="predicted"/>
<accession>A0AAD7V5L3</accession>
<gene>
    <name evidence="1" type="ORF">O0I10_004386</name>
</gene>
<evidence type="ECO:0000313" key="1">
    <source>
        <dbReference type="EMBL" id="KAJ8659793.1"/>
    </source>
</evidence>
<protein>
    <submittedName>
        <fullName evidence="1">Uncharacterized protein</fullName>
    </submittedName>
</protein>
<dbReference type="EMBL" id="JARTCD010000016">
    <property type="protein sequence ID" value="KAJ8659793.1"/>
    <property type="molecule type" value="Genomic_DNA"/>
</dbReference>
<name>A0AAD7V5L3_9FUNG</name>
<dbReference type="Proteomes" id="UP001234581">
    <property type="component" value="Unassembled WGS sequence"/>
</dbReference>